<dbReference type="HAMAP" id="MF_01341">
    <property type="entry name" value="Ribosomal_uL15"/>
    <property type="match status" value="1"/>
</dbReference>
<dbReference type="Proteomes" id="UP000231143">
    <property type="component" value="Unassembled WGS sequence"/>
</dbReference>
<evidence type="ECO:0000256" key="5">
    <source>
        <dbReference type="SAM" id="MobiDB-lite"/>
    </source>
</evidence>
<organism evidence="7 8">
    <name type="scientific">Candidatus Campbellbacteria bacterium CG22_combo_CG10-13_8_21_14_all_36_13</name>
    <dbReference type="NCBI Taxonomy" id="1974529"/>
    <lineage>
        <taxon>Bacteria</taxon>
        <taxon>Candidatus Campbelliibacteriota</taxon>
    </lineage>
</organism>
<evidence type="ECO:0000259" key="6">
    <source>
        <dbReference type="Pfam" id="PF00828"/>
    </source>
</evidence>
<name>A0A2H0DY95_9BACT</name>
<evidence type="ECO:0000256" key="3">
    <source>
        <dbReference type="ARBA" id="ARBA00023274"/>
    </source>
</evidence>
<dbReference type="InterPro" id="IPR030878">
    <property type="entry name" value="Ribosomal_uL15"/>
</dbReference>
<dbReference type="PANTHER" id="PTHR12934:SF11">
    <property type="entry name" value="LARGE RIBOSOMAL SUBUNIT PROTEIN UL15M"/>
    <property type="match status" value="1"/>
</dbReference>
<dbReference type="PANTHER" id="PTHR12934">
    <property type="entry name" value="50S RIBOSOMAL PROTEIN L15"/>
    <property type="match status" value="1"/>
</dbReference>
<evidence type="ECO:0000256" key="4">
    <source>
        <dbReference type="HAMAP-Rule" id="MF_01341"/>
    </source>
</evidence>
<feature type="compositionally biased region" description="Basic residues" evidence="5">
    <location>
        <begin position="27"/>
        <end position="36"/>
    </location>
</feature>
<dbReference type="GO" id="GO:0022625">
    <property type="term" value="C:cytosolic large ribosomal subunit"/>
    <property type="evidence" value="ECO:0007669"/>
    <property type="project" value="TreeGrafter"/>
</dbReference>
<dbReference type="GO" id="GO:0003735">
    <property type="term" value="F:structural constituent of ribosome"/>
    <property type="evidence" value="ECO:0007669"/>
    <property type="project" value="InterPro"/>
</dbReference>
<proteinExistence type="inferred from homology"/>
<gene>
    <name evidence="4" type="primary">rplO</name>
    <name evidence="7" type="ORF">COW81_01855</name>
</gene>
<dbReference type="AlphaFoldDB" id="A0A2H0DY95"/>
<sequence>MQINELKKNKKRVTKKRVGRGGVRGKTSGRGHKGQKARSGGGGSERPYIREDIKRIPKRRGYGKNRTRTVNDGTIKPQVVSIDILNSFEDKEIDSYTLLKLGIVKKSKGRLPSIKILGTGSINRAVIIRGIAVSKTVKETIEKKGGKIS</sequence>
<comment type="subunit">
    <text evidence="4">Part of the 50S ribosomal subunit.</text>
</comment>
<evidence type="ECO:0000256" key="1">
    <source>
        <dbReference type="ARBA" id="ARBA00007320"/>
    </source>
</evidence>
<dbReference type="Gene3D" id="3.100.10.10">
    <property type="match status" value="1"/>
</dbReference>
<dbReference type="GO" id="GO:0006412">
    <property type="term" value="P:translation"/>
    <property type="evidence" value="ECO:0007669"/>
    <property type="project" value="UniProtKB-UniRule"/>
</dbReference>
<dbReference type="SUPFAM" id="SSF52080">
    <property type="entry name" value="Ribosomal proteins L15p and L18e"/>
    <property type="match status" value="1"/>
</dbReference>
<evidence type="ECO:0000313" key="7">
    <source>
        <dbReference type="EMBL" id="PIP87144.1"/>
    </source>
</evidence>
<keyword evidence="4" id="KW-0699">rRNA-binding</keyword>
<comment type="function">
    <text evidence="4">Binds to the 23S rRNA.</text>
</comment>
<evidence type="ECO:0000313" key="8">
    <source>
        <dbReference type="Proteomes" id="UP000231143"/>
    </source>
</evidence>
<feature type="compositionally biased region" description="Basic residues" evidence="5">
    <location>
        <begin position="8"/>
        <end position="19"/>
    </location>
</feature>
<dbReference type="InterPro" id="IPR005749">
    <property type="entry name" value="Ribosomal_uL15_bac-type"/>
</dbReference>
<feature type="region of interest" description="Disordered" evidence="5">
    <location>
        <begin position="1"/>
        <end position="49"/>
    </location>
</feature>
<feature type="domain" description="Large ribosomal subunit protein uL15/eL18" evidence="6">
    <location>
        <begin position="89"/>
        <end position="148"/>
    </location>
</feature>
<keyword evidence="2 4" id="KW-0689">Ribosomal protein</keyword>
<dbReference type="GO" id="GO:0019843">
    <property type="term" value="F:rRNA binding"/>
    <property type="evidence" value="ECO:0007669"/>
    <property type="project" value="UniProtKB-UniRule"/>
</dbReference>
<dbReference type="InterPro" id="IPR021131">
    <property type="entry name" value="Ribosomal_uL15/eL18"/>
</dbReference>
<keyword evidence="4" id="KW-0694">RNA-binding</keyword>
<protein>
    <recommendedName>
        <fullName evidence="4">Large ribosomal subunit protein uL15</fullName>
    </recommendedName>
</protein>
<comment type="caution">
    <text evidence="7">The sequence shown here is derived from an EMBL/GenBank/DDBJ whole genome shotgun (WGS) entry which is preliminary data.</text>
</comment>
<dbReference type="Pfam" id="PF00828">
    <property type="entry name" value="Ribosomal_L27A"/>
    <property type="match status" value="1"/>
</dbReference>
<comment type="similarity">
    <text evidence="1 4">Belongs to the universal ribosomal protein uL15 family.</text>
</comment>
<dbReference type="EMBL" id="PCTT01000023">
    <property type="protein sequence ID" value="PIP87144.1"/>
    <property type="molecule type" value="Genomic_DNA"/>
</dbReference>
<accession>A0A2H0DY95</accession>
<dbReference type="InterPro" id="IPR036227">
    <property type="entry name" value="Ribosomal_uL15/eL18_sf"/>
</dbReference>
<keyword evidence="3 4" id="KW-0687">Ribonucleoprotein</keyword>
<reference evidence="7 8" key="1">
    <citation type="submission" date="2017-09" db="EMBL/GenBank/DDBJ databases">
        <title>Depth-based differentiation of microbial function through sediment-hosted aquifers and enrichment of novel symbionts in the deep terrestrial subsurface.</title>
        <authorList>
            <person name="Probst A.J."/>
            <person name="Ladd B."/>
            <person name="Jarett J.K."/>
            <person name="Geller-Mcgrath D.E."/>
            <person name="Sieber C.M."/>
            <person name="Emerson J.B."/>
            <person name="Anantharaman K."/>
            <person name="Thomas B.C."/>
            <person name="Malmstrom R."/>
            <person name="Stieglmeier M."/>
            <person name="Klingl A."/>
            <person name="Woyke T."/>
            <person name="Ryan C.M."/>
            <person name="Banfield J.F."/>
        </authorList>
    </citation>
    <scope>NUCLEOTIDE SEQUENCE [LARGE SCALE GENOMIC DNA]</scope>
    <source>
        <strain evidence="7">CG22_combo_CG10-13_8_21_14_all_36_13</strain>
    </source>
</reference>
<evidence type="ECO:0000256" key="2">
    <source>
        <dbReference type="ARBA" id="ARBA00022980"/>
    </source>
</evidence>